<dbReference type="AlphaFoldDB" id="A0A6I3T3N9"/>
<reference evidence="7 8" key="1">
    <citation type="submission" date="2019-11" db="EMBL/GenBank/DDBJ databases">
        <title>Type strains purchased from KCTC, JCM and DSMZ.</title>
        <authorList>
            <person name="Lu H."/>
        </authorList>
    </citation>
    <scope>NUCLEOTIDE SEQUENCE [LARGE SCALE GENOMIC DNA]</scope>
    <source>
        <strain evidence="7 8">KCTC 52429</strain>
    </source>
</reference>
<dbReference type="Pfam" id="PF02518">
    <property type="entry name" value="HATPase_c"/>
    <property type="match status" value="1"/>
</dbReference>
<dbReference type="InterPro" id="IPR050482">
    <property type="entry name" value="Sensor_HK_TwoCompSys"/>
</dbReference>
<dbReference type="SUPFAM" id="SSF63829">
    <property type="entry name" value="Calcium-dependent phosphotriesterase"/>
    <property type="match status" value="2"/>
</dbReference>
<dbReference type="InterPro" id="IPR011123">
    <property type="entry name" value="Y_Y_Y"/>
</dbReference>
<dbReference type="GO" id="GO:0046983">
    <property type="term" value="F:protein dimerization activity"/>
    <property type="evidence" value="ECO:0007669"/>
    <property type="project" value="InterPro"/>
</dbReference>
<evidence type="ECO:0000313" key="7">
    <source>
        <dbReference type="EMBL" id="MTV55555.1"/>
    </source>
</evidence>
<dbReference type="Gene3D" id="3.30.565.10">
    <property type="entry name" value="Histidine kinase-like ATPase, C-terminal domain"/>
    <property type="match status" value="1"/>
</dbReference>
<evidence type="ECO:0008006" key="9">
    <source>
        <dbReference type="Google" id="ProtNLM"/>
    </source>
</evidence>
<dbReference type="InterPro" id="IPR015943">
    <property type="entry name" value="WD40/YVTN_repeat-like_dom_sf"/>
</dbReference>
<dbReference type="Proteomes" id="UP000430634">
    <property type="component" value="Unassembled WGS sequence"/>
</dbReference>
<dbReference type="Gene3D" id="1.20.5.1930">
    <property type="match status" value="1"/>
</dbReference>
<dbReference type="GO" id="GO:0000155">
    <property type="term" value="F:phosphorelay sensor kinase activity"/>
    <property type="evidence" value="ECO:0007669"/>
    <property type="project" value="InterPro"/>
</dbReference>
<dbReference type="PANTHER" id="PTHR24421">
    <property type="entry name" value="NITRATE/NITRITE SENSOR PROTEIN NARX-RELATED"/>
    <property type="match status" value="1"/>
</dbReference>
<evidence type="ECO:0000256" key="3">
    <source>
        <dbReference type="ARBA" id="ARBA00023012"/>
    </source>
</evidence>
<evidence type="ECO:0000256" key="2">
    <source>
        <dbReference type="ARBA" id="ARBA00022777"/>
    </source>
</evidence>
<dbReference type="Pfam" id="PF07730">
    <property type="entry name" value="HisKA_3"/>
    <property type="match status" value="1"/>
</dbReference>
<dbReference type="SUPFAM" id="SSF55874">
    <property type="entry name" value="ATPase domain of HSP90 chaperone/DNA topoisomerase II/histidine kinase"/>
    <property type="match status" value="1"/>
</dbReference>
<evidence type="ECO:0000313" key="8">
    <source>
        <dbReference type="Proteomes" id="UP000430634"/>
    </source>
</evidence>
<name>A0A6I3T3N9_9BURK</name>
<keyword evidence="1" id="KW-0808">Transferase</keyword>
<feature type="domain" description="Two component regulator three Y" evidence="5">
    <location>
        <begin position="769"/>
        <end position="829"/>
    </location>
</feature>
<gene>
    <name evidence="7" type="ORF">GM672_22785</name>
</gene>
<dbReference type="EMBL" id="WNKZ01000090">
    <property type="protein sequence ID" value="MTV55555.1"/>
    <property type="molecule type" value="Genomic_DNA"/>
</dbReference>
<proteinExistence type="predicted"/>
<feature type="domain" description="Histidine kinase/HSP90-like ATPase" evidence="4">
    <location>
        <begin position="983"/>
        <end position="1073"/>
    </location>
</feature>
<evidence type="ECO:0000259" key="4">
    <source>
        <dbReference type="Pfam" id="PF02518"/>
    </source>
</evidence>
<dbReference type="PANTHER" id="PTHR24421:SF62">
    <property type="entry name" value="SENSORY TRANSDUCTION HISTIDINE KINASE"/>
    <property type="match status" value="1"/>
</dbReference>
<evidence type="ECO:0000259" key="6">
    <source>
        <dbReference type="Pfam" id="PF07730"/>
    </source>
</evidence>
<keyword evidence="2" id="KW-0418">Kinase</keyword>
<protein>
    <recommendedName>
        <fullName evidence="9">Histidine kinase domain-containing protein</fullName>
    </recommendedName>
</protein>
<keyword evidence="3" id="KW-0902">Two-component regulatory system</keyword>
<dbReference type="Pfam" id="PF07495">
    <property type="entry name" value="Y_Y_Y"/>
    <property type="match status" value="1"/>
</dbReference>
<sequence length="1074" mass="114431">MVGVPSQAVEELHDLARDRRVVFDDEDGKGAAGHGRSGLGAAPASIAAGPAPVCRQPVPLRLRPCPDRPAIRVRQLNPPLSRSPLLNRLTVLLRLVPCALLCLLCLPALAIDLDRPLAQLEHTSWTSRNGAPADINALAQDSDGWLWLGTSQGLYRFDGLRFEHVAPAAPQRFPDTDVYALHADADGGLWIGWRLGGISHYRQGVVRNWAAKDGVTAGSIWGFAADAAGTWAAGIEGLNHFDGQRWRRVGAGRGFTARKASAVFVDADGAVSAFSEQGLFVQPAGATRFVKMPGKLDARQPFAQRRGPAARGAPVYILEQGGIRIIDSLERYERRSRPWIYRQKGEVTGSMLADRAGALWYDVEGAIHRSVAPGSAAAPPGAEHAPDTQSFTVAQGLSGTLVGAFLEDADGNVWVATDGGLDRFRQTNVVRLAEPFHESASLAPADGEGIIGVTEERNWRVHGDGTAIQLPGPPAVHVVAAPDGVLLAHRTMLSLRTADGRRTLRQVALPQDLGPVGRIHTATVAADGTIWIAIVGGGVQRYRDGRWERPAALPKAGRKTPMSLLADARGRMWFGYIDNEVAMLERDRVTTFGAAQGLRVGKVATLVDYGGAIFAAGSDGMSRLDGARFRPVAARPASALAGVAGAAGGPEGLWLHGAAGIVLLDAKALASGREFDARVFDDSDGLRGRIAILEAGGMRRAADGRIWAITGQGAFWLAPGGVRPEPVPRAAAVTGVEADGKAYGANAAVRLPPAPQRLVVRYAAPALSMPARLHYRYRLEGYDRDWQRAGAGIEAVYTGLPPGDYRFVVQAVNGAGVAGPVSLALPLHVAPTLVQTTWFRLACAVLLAAALWAIHRQRLRIHDRRLQALEHTRSEERNRIARELHDTLLQSVQGLILRFDAVTLQLPPGDPLRLSLDAALARAGTVVAEARDRVQDLRAPERKMLDLAPLLADEVAAVRKECDGECTFEVAGARRLVPAENADSCCRIVTEALRNACRHAQATCVTVLLAYEPGAVRITVSDDGKGIDADIQREGRPGHWGIAGMRERALGAGGVLDIVSAPGQGTTLTLAMPG</sequence>
<dbReference type="InterPro" id="IPR011712">
    <property type="entry name" value="Sig_transdc_His_kin_sub3_dim/P"/>
</dbReference>
<dbReference type="Gene3D" id="2.130.10.10">
    <property type="entry name" value="YVTN repeat-like/Quinoprotein amine dehydrogenase"/>
    <property type="match status" value="3"/>
</dbReference>
<dbReference type="InterPro" id="IPR013783">
    <property type="entry name" value="Ig-like_fold"/>
</dbReference>
<evidence type="ECO:0000256" key="1">
    <source>
        <dbReference type="ARBA" id="ARBA00022679"/>
    </source>
</evidence>
<organism evidence="7 8">
    <name type="scientific">Pseudoduganella buxea</name>
    <dbReference type="NCBI Taxonomy" id="1949069"/>
    <lineage>
        <taxon>Bacteria</taxon>
        <taxon>Pseudomonadati</taxon>
        <taxon>Pseudomonadota</taxon>
        <taxon>Betaproteobacteria</taxon>
        <taxon>Burkholderiales</taxon>
        <taxon>Oxalobacteraceae</taxon>
        <taxon>Telluria group</taxon>
        <taxon>Pseudoduganella</taxon>
    </lineage>
</organism>
<accession>A0A6I3T3N9</accession>
<dbReference type="InterPro" id="IPR011110">
    <property type="entry name" value="Reg_prop"/>
</dbReference>
<dbReference type="OrthoDB" id="8697484at2"/>
<dbReference type="Pfam" id="PF07494">
    <property type="entry name" value="Reg_prop"/>
    <property type="match status" value="2"/>
</dbReference>
<dbReference type="GO" id="GO:0016020">
    <property type="term" value="C:membrane"/>
    <property type="evidence" value="ECO:0007669"/>
    <property type="project" value="InterPro"/>
</dbReference>
<dbReference type="Gene3D" id="2.60.40.10">
    <property type="entry name" value="Immunoglobulins"/>
    <property type="match status" value="1"/>
</dbReference>
<comment type="caution">
    <text evidence="7">The sequence shown here is derived from an EMBL/GenBank/DDBJ whole genome shotgun (WGS) entry which is preliminary data.</text>
</comment>
<dbReference type="CDD" id="cd16917">
    <property type="entry name" value="HATPase_UhpB-NarQ-NarX-like"/>
    <property type="match status" value="1"/>
</dbReference>
<dbReference type="InterPro" id="IPR003594">
    <property type="entry name" value="HATPase_dom"/>
</dbReference>
<dbReference type="InterPro" id="IPR036890">
    <property type="entry name" value="HATPase_C_sf"/>
</dbReference>
<feature type="domain" description="Signal transduction histidine kinase subgroup 3 dimerisation and phosphoacceptor" evidence="6">
    <location>
        <begin position="876"/>
        <end position="940"/>
    </location>
</feature>
<evidence type="ECO:0000259" key="5">
    <source>
        <dbReference type="Pfam" id="PF07495"/>
    </source>
</evidence>